<dbReference type="AlphaFoldDB" id="A0A6A5XD52"/>
<evidence type="ECO:0000313" key="2">
    <source>
        <dbReference type="EMBL" id="KAF2010831.1"/>
    </source>
</evidence>
<dbReference type="Proteomes" id="UP000799778">
    <property type="component" value="Unassembled WGS sequence"/>
</dbReference>
<evidence type="ECO:0000256" key="1">
    <source>
        <dbReference type="SAM" id="MobiDB-lite"/>
    </source>
</evidence>
<sequence length="149" mass="16429">MVDSTKDFSTTNYARLDRVCFALLCLLFACLLSIVNSFPVCVSHTDGELLLQVRSQAVYIARRFDPSSGRRQPSARQKTRQAPPIVPQVAGLLTGGRGAFVDVWGAIRGSNWPTKSSPGQPNQPNQPNRTEADLPYQTTKYLLCVLCTK</sequence>
<accession>A0A6A5XD52</accession>
<dbReference type="PROSITE" id="PS51257">
    <property type="entry name" value="PROKAR_LIPOPROTEIN"/>
    <property type="match status" value="1"/>
</dbReference>
<name>A0A6A5XD52_9PLEO</name>
<proteinExistence type="predicted"/>
<dbReference type="EMBL" id="ML978075">
    <property type="protein sequence ID" value="KAF2010831.1"/>
    <property type="molecule type" value="Genomic_DNA"/>
</dbReference>
<keyword evidence="3" id="KW-1185">Reference proteome</keyword>
<reference evidence="2" key="1">
    <citation type="journal article" date="2020" name="Stud. Mycol.">
        <title>101 Dothideomycetes genomes: a test case for predicting lifestyles and emergence of pathogens.</title>
        <authorList>
            <person name="Haridas S."/>
            <person name="Albert R."/>
            <person name="Binder M."/>
            <person name="Bloem J."/>
            <person name="Labutti K."/>
            <person name="Salamov A."/>
            <person name="Andreopoulos B."/>
            <person name="Baker S."/>
            <person name="Barry K."/>
            <person name="Bills G."/>
            <person name="Bluhm B."/>
            <person name="Cannon C."/>
            <person name="Castanera R."/>
            <person name="Culley D."/>
            <person name="Daum C."/>
            <person name="Ezra D."/>
            <person name="Gonzalez J."/>
            <person name="Henrissat B."/>
            <person name="Kuo A."/>
            <person name="Liang C."/>
            <person name="Lipzen A."/>
            <person name="Lutzoni F."/>
            <person name="Magnuson J."/>
            <person name="Mondo S."/>
            <person name="Nolan M."/>
            <person name="Ohm R."/>
            <person name="Pangilinan J."/>
            <person name="Park H.-J."/>
            <person name="Ramirez L."/>
            <person name="Alfaro M."/>
            <person name="Sun H."/>
            <person name="Tritt A."/>
            <person name="Yoshinaga Y."/>
            <person name="Zwiers L.-H."/>
            <person name="Turgeon B."/>
            <person name="Goodwin S."/>
            <person name="Spatafora J."/>
            <person name="Crous P."/>
            <person name="Grigoriev I."/>
        </authorList>
    </citation>
    <scope>NUCLEOTIDE SEQUENCE</scope>
    <source>
        <strain evidence="2">CBS 175.79</strain>
    </source>
</reference>
<gene>
    <name evidence="2" type="ORF">BU24DRAFT_46813</name>
</gene>
<dbReference type="RefSeq" id="XP_033379170.1">
    <property type="nucleotide sequence ID" value="XM_033532495.1"/>
</dbReference>
<dbReference type="GeneID" id="54289892"/>
<organism evidence="2 3">
    <name type="scientific">Aaosphaeria arxii CBS 175.79</name>
    <dbReference type="NCBI Taxonomy" id="1450172"/>
    <lineage>
        <taxon>Eukaryota</taxon>
        <taxon>Fungi</taxon>
        <taxon>Dikarya</taxon>
        <taxon>Ascomycota</taxon>
        <taxon>Pezizomycotina</taxon>
        <taxon>Dothideomycetes</taxon>
        <taxon>Pleosporomycetidae</taxon>
        <taxon>Pleosporales</taxon>
        <taxon>Pleosporales incertae sedis</taxon>
        <taxon>Aaosphaeria</taxon>
    </lineage>
</organism>
<protein>
    <submittedName>
        <fullName evidence="2">Uncharacterized protein</fullName>
    </submittedName>
</protein>
<evidence type="ECO:0000313" key="3">
    <source>
        <dbReference type="Proteomes" id="UP000799778"/>
    </source>
</evidence>
<feature type="region of interest" description="Disordered" evidence="1">
    <location>
        <begin position="111"/>
        <end position="133"/>
    </location>
</feature>